<organism evidence="3 5">
    <name type="scientific">Streptosporangium sandarakinum</name>
    <dbReference type="NCBI Taxonomy" id="1260955"/>
    <lineage>
        <taxon>Bacteria</taxon>
        <taxon>Bacillati</taxon>
        <taxon>Actinomycetota</taxon>
        <taxon>Actinomycetes</taxon>
        <taxon>Streptosporangiales</taxon>
        <taxon>Streptosporangiaceae</taxon>
        <taxon>Streptosporangium</taxon>
    </lineage>
</organism>
<evidence type="ECO:0000313" key="4">
    <source>
        <dbReference type="EMBL" id="NYF39318.1"/>
    </source>
</evidence>
<evidence type="ECO:0000259" key="2">
    <source>
        <dbReference type="Pfam" id="PF13340"/>
    </source>
</evidence>
<dbReference type="Pfam" id="PF13340">
    <property type="entry name" value="DUF4096"/>
    <property type="match status" value="1"/>
</dbReference>
<proteinExistence type="predicted"/>
<protein>
    <submittedName>
        <fullName evidence="3">Transposase</fullName>
    </submittedName>
</protein>
<accession>A0A852UM24</accession>
<name>A0A852UM24_9ACTN</name>
<feature type="region of interest" description="Disordered" evidence="1">
    <location>
        <begin position="110"/>
        <end position="143"/>
    </location>
</feature>
<evidence type="ECO:0000313" key="3">
    <source>
        <dbReference type="EMBL" id="NYF37972.1"/>
    </source>
</evidence>
<dbReference type="InterPro" id="IPR025161">
    <property type="entry name" value="IS402-like_dom"/>
</dbReference>
<dbReference type="Proteomes" id="UP000576393">
    <property type="component" value="Unassembled WGS sequence"/>
</dbReference>
<gene>
    <name evidence="3" type="ORF">HDA43_000131</name>
    <name evidence="4" type="ORF">HDA43_001477</name>
</gene>
<dbReference type="PANTHER" id="PTHR46637:SF1">
    <property type="entry name" value="BLL5188 PROTEIN"/>
    <property type="match status" value="1"/>
</dbReference>
<feature type="compositionally biased region" description="Basic and acidic residues" evidence="1">
    <location>
        <begin position="131"/>
        <end position="143"/>
    </location>
</feature>
<reference evidence="3 5" key="1">
    <citation type="submission" date="2020-07" db="EMBL/GenBank/DDBJ databases">
        <title>Sequencing the genomes of 1000 actinobacteria strains.</title>
        <authorList>
            <person name="Klenk H.-P."/>
        </authorList>
    </citation>
    <scope>NUCLEOTIDE SEQUENCE [LARGE SCALE GENOMIC DNA]</scope>
    <source>
        <strain evidence="3 5">DSM 45763</strain>
    </source>
</reference>
<keyword evidence="5" id="KW-1185">Reference proteome</keyword>
<dbReference type="InterPro" id="IPR052909">
    <property type="entry name" value="Transposase_6_like"/>
</dbReference>
<dbReference type="NCBIfam" id="NF033580">
    <property type="entry name" value="transpos_IS5_3"/>
    <property type="match status" value="1"/>
</dbReference>
<dbReference type="PANTHER" id="PTHR46637">
    <property type="entry name" value="TIS1421-TRANSPOSASE PROTEIN A"/>
    <property type="match status" value="1"/>
</dbReference>
<sequence>MVRRHELTDDAWARIAPLLPANPERGGRWRDHRQVLNGIVWKIRTGADWRDIPDRYGPWQTIYQRFRRWSADGTFARLLEHIQVHNDAIGQVDWSAICVDSTIVRAHQHAAGARKGGTGTGRPGSNQLRPIRADRRSGARAAD</sequence>
<feature type="domain" description="Insertion element IS402-like" evidence="2">
    <location>
        <begin position="7"/>
        <end position="78"/>
    </location>
</feature>
<dbReference type="EMBL" id="JACCCO010000001">
    <property type="protein sequence ID" value="NYF37972.1"/>
    <property type="molecule type" value="Genomic_DNA"/>
</dbReference>
<comment type="caution">
    <text evidence="3">The sequence shown here is derived from an EMBL/GenBank/DDBJ whole genome shotgun (WGS) entry which is preliminary data.</text>
</comment>
<dbReference type="AlphaFoldDB" id="A0A852UM24"/>
<evidence type="ECO:0000313" key="5">
    <source>
        <dbReference type="Proteomes" id="UP000576393"/>
    </source>
</evidence>
<evidence type="ECO:0000256" key="1">
    <source>
        <dbReference type="SAM" id="MobiDB-lite"/>
    </source>
</evidence>
<dbReference type="EMBL" id="JACCCO010000001">
    <property type="protein sequence ID" value="NYF39318.1"/>
    <property type="molecule type" value="Genomic_DNA"/>
</dbReference>